<evidence type="ECO:0000313" key="2">
    <source>
        <dbReference type="Proteomes" id="UP000789831"/>
    </source>
</evidence>
<name>A0A9N9HFW1_9GLOM</name>
<feature type="non-terminal residue" evidence="1">
    <location>
        <position position="84"/>
    </location>
</feature>
<accession>A0A9N9HFW1</accession>
<gene>
    <name evidence="1" type="ORF">AGERDE_LOCUS12518</name>
</gene>
<sequence>MADLRRKESSLTDNKRRMIISVHRYFSGAHNKKEQHQAMPLCKRVATALGIGEGTVARVIADWNQRNDSNFTAHKMISRPLSRS</sequence>
<organism evidence="1 2">
    <name type="scientific">Ambispora gerdemannii</name>
    <dbReference type="NCBI Taxonomy" id="144530"/>
    <lineage>
        <taxon>Eukaryota</taxon>
        <taxon>Fungi</taxon>
        <taxon>Fungi incertae sedis</taxon>
        <taxon>Mucoromycota</taxon>
        <taxon>Glomeromycotina</taxon>
        <taxon>Glomeromycetes</taxon>
        <taxon>Archaeosporales</taxon>
        <taxon>Ambisporaceae</taxon>
        <taxon>Ambispora</taxon>
    </lineage>
</organism>
<dbReference type="Proteomes" id="UP000789831">
    <property type="component" value="Unassembled WGS sequence"/>
</dbReference>
<keyword evidence="2" id="KW-1185">Reference proteome</keyword>
<proteinExistence type="predicted"/>
<dbReference type="OrthoDB" id="2440941at2759"/>
<dbReference type="EMBL" id="CAJVPL010009258">
    <property type="protein sequence ID" value="CAG8677385.1"/>
    <property type="molecule type" value="Genomic_DNA"/>
</dbReference>
<evidence type="ECO:0000313" key="1">
    <source>
        <dbReference type="EMBL" id="CAG8677385.1"/>
    </source>
</evidence>
<protein>
    <submittedName>
        <fullName evidence="1">6183_t:CDS:1</fullName>
    </submittedName>
</protein>
<reference evidence="1" key="1">
    <citation type="submission" date="2021-06" db="EMBL/GenBank/DDBJ databases">
        <authorList>
            <person name="Kallberg Y."/>
            <person name="Tangrot J."/>
            <person name="Rosling A."/>
        </authorList>
    </citation>
    <scope>NUCLEOTIDE SEQUENCE</scope>
    <source>
        <strain evidence="1">MT106</strain>
    </source>
</reference>
<dbReference type="AlphaFoldDB" id="A0A9N9HFW1"/>
<comment type="caution">
    <text evidence="1">The sequence shown here is derived from an EMBL/GenBank/DDBJ whole genome shotgun (WGS) entry which is preliminary data.</text>
</comment>